<dbReference type="EMBL" id="KK107419">
    <property type="protein sequence ID" value="EZA51052.1"/>
    <property type="molecule type" value="Genomic_DNA"/>
</dbReference>
<evidence type="ECO:0000313" key="1">
    <source>
        <dbReference type="EMBL" id="EZA51052.1"/>
    </source>
</evidence>
<sequence length="53" mass="6403">MFVRVRKRIDDFEGTRYIVSLVFPSRSLVFLFPFTSVRDSDTFLRCNEELHIF</sequence>
<dbReference type="Proteomes" id="UP000053097">
    <property type="component" value="Unassembled WGS sequence"/>
</dbReference>
<dbReference type="AlphaFoldDB" id="A0A026W4S2"/>
<keyword evidence="2" id="KW-1185">Reference proteome</keyword>
<evidence type="ECO:0000313" key="2">
    <source>
        <dbReference type="Proteomes" id="UP000053097"/>
    </source>
</evidence>
<organism evidence="1 2">
    <name type="scientific">Ooceraea biroi</name>
    <name type="common">Clonal raider ant</name>
    <name type="synonym">Cerapachys biroi</name>
    <dbReference type="NCBI Taxonomy" id="2015173"/>
    <lineage>
        <taxon>Eukaryota</taxon>
        <taxon>Metazoa</taxon>
        <taxon>Ecdysozoa</taxon>
        <taxon>Arthropoda</taxon>
        <taxon>Hexapoda</taxon>
        <taxon>Insecta</taxon>
        <taxon>Pterygota</taxon>
        <taxon>Neoptera</taxon>
        <taxon>Endopterygota</taxon>
        <taxon>Hymenoptera</taxon>
        <taxon>Apocrita</taxon>
        <taxon>Aculeata</taxon>
        <taxon>Formicoidea</taxon>
        <taxon>Formicidae</taxon>
        <taxon>Dorylinae</taxon>
        <taxon>Ooceraea</taxon>
    </lineage>
</organism>
<accession>A0A026W4S2</accession>
<name>A0A026W4S2_OOCBI</name>
<reference evidence="1 2" key="1">
    <citation type="journal article" date="2014" name="Curr. Biol.">
        <title>The genome of the clonal raider ant Cerapachys biroi.</title>
        <authorList>
            <person name="Oxley P.R."/>
            <person name="Ji L."/>
            <person name="Fetter-Pruneda I."/>
            <person name="McKenzie S.K."/>
            <person name="Li C."/>
            <person name="Hu H."/>
            <person name="Zhang G."/>
            <person name="Kronauer D.J."/>
        </authorList>
    </citation>
    <scope>NUCLEOTIDE SEQUENCE [LARGE SCALE GENOMIC DNA]</scope>
</reference>
<proteinExistence type="predicted"/>
<protein>
    <submittedName>
        <fullName evidence="1">Uncharacterized protein</fullName>
    </submittedName>
</protein>
<gene>
    <name evidence="1" type="ORF">X777_10340</name>
</gene>